<dbReference type="Gene3D" id="3.10.290.10">
    <property type="entry name" value="RNA-binding S4 domain"/>
    <property type="match status" value="1"/>
</dbReference>
<feature type="region of interest" description="Disordered" evidence="2">
    <location>
        <begin position="101"/>
        <end position="122"/>
    </location>
</feature>
<gene>
    <name evidence="4" type="ORF">SK128_007264</name>
</gene>
<protein>
    <recommendedName>
        <fullName evidence="3">Mitochondrial transcription rescue factor 1 C-terminal domain-containing protein</fullName>
    </recommendedName>
</protein>
<accession>A0AAN8WEV4</accession>
<keyword evidence="1" id="KW-0694">RNA-binding</keyword>
<dbReference type="GO" id="GO:0005739">
    <property type="term" value="C:mitochondrion"/>
    <property type="evidence" value="ECO:0007669"/>
    <property type="project" value="TreeGrafter"/>
</dbReference>
<dbReference type="PANTHER" id="PTHR13633">
    <property type="entry name" value="MITOCHONDRIAL TRANSCRIPTION RESCUE FACTOR 1"/>
    <property type="match status" value="1"/>
</dbReference>
<dbReference type="Proteomes" id="UP001381693">
    <property type="component" value="Unassembled WGS sequence"/>
</dbReference>
<evidence type="ECO:0000313" key="4">
    <source>
        <dbReference type="EMBL" id="KAK7043814.1"/>
    </source>
</evidence>
<evidence type="ECO:0000256" key="1">
    <source>
        <dbReference type="PROSITE-ProRule" id="PRU00182"/>
    </source>
</evidence>
<name>A0AAN8WEV4_HALRR</name>
<dbReference type="InterPro" id="IPR057896">
    <property type="entry name" value="MTRES1_C"/>
</dbReference>
<dbReference type="GO" id="GO:1903108">
    <property type="term" value="P:regulation of mitochondrial transcription"/>
    <property type="evidence" value="ECO:0007669"/>
    <property type="project" value="TreeGrafter"/>
</dbReference>
<sequence length="245" mass="27877">MGTFILLMRILRQPGSSFCNIRSQNNNVICILNTGSAFNTNFKLPKLPESELQIRNLTSFNGHNFASVWKISSGKCIFKRQSLLVPETSFSGFLSRGKKSKRKTEEMKEKAESTDSEDDDDDWRLETDRDFIDVRAMVPSVRLDAVLKAGLGMSRNKLDTAFYESKLRVNEAKVLKKSKELEEGDEIDVILGPSSTNPDLINVARVIIMKVGNYSDDSDKLPVKLRRYKNLLIRNYEGNNKENEE</sequence>
<dbReference type="PROSITE" id="PS50889">
    <property type="entry name" value="S4"/>
    <property type="match status" value="1"/>
</dbReference>
<evidence type="ECO:0000256" key="2">
    <source>
        <dbReference type="SAM" id="MobiDB-lite"/>
    </source>
</evidence>
<dbReference type="GO" id="GO:0003723">
    <property type="term" value="F:RNA binding"/>
    <property type="evidence" value="ECO:0007669"/>
    <property type="project" value="UniProtKB-KW"/>
</dbReference>
<evidence type="ECO:0000313" key="5">
    <source>
        <dbReference type="Proteomes" id="UP001381693"/>
    </source>
</evidence>
<dbReference type="PANTHER" id="PTHR13633:SF3">
    <property type="entry name" value="MITOCHONDRIAL TRANSCRIPTION RESCUE FACTOR 1"/>
    <property type="match status" value="1"/>
</dbReference>
<feature type="domain" description="Mitochondrial transcription rescue factor 1 C-terminal" evidence="3">
    <location>
        <begin position="133"/>
        <end position="232"/>
    </location>
</feature>
<feature type="compositionally biased region" description="Basic and acidic residues" evidence="2">
    <location>
        <begin position="103"/>
        <end position="113"/>
    </location>
</feature>
<dbReference type="SUPFAM" id="SSF55174">
    <property type="entry name" value="Alpha-L RNA-binding motif"/>
    <property type="match status" value="1"/>
</dbReference>
<dbReference type="EMBL" id="JAXCGZ010021805">
    <property type="protein sequence ID" value="KAK7043814.1"/>
    <property type="molecule type" value="Genomic_DNA"/>
</dbReference>
<dbReference type="AlphaFoldDB" id="A0AAN8WEV4"/>
<comment type="caution">
    <text evidence="4">The sequence shown here is derived from an EMBL/GenBank/DDBJ whole genome shotgun (WGS) entry which is preliminary data.</text>
</comment>
<organism evidence="4 5">
    <name type="scientific">Halocaridina rubra</name>
    <name type="common">Hawaiian red shrimp</name>
    <dbReference type="NCBI Taxonomy" id="373956"/>
    <lineage>
        <taxon>Eukaryota</taxon>
        <taxon>Metazoa</taxon>
        <taxon>Ecdysozoa</taxon>
        <taxon>Arthropoda</taxon>
        <taxon>Crustacea</taxon>
        <taxon>Multicrustacea</taxon>
        <taxon>Malacostraca</taxon>
        <taxon>Eumalacostraca</taxon>
        <taxon>Eucarida</taxon>
        <taxon>Decapoda</taxon>
        <taxon>Pleocyemata</taxon>
        <taxon>Caridea</taxon>
        <taxon>Atyoidea</taxon>
        <taxon>Atyidae</taxon>
        <taxon>Halocaridina</taxon>
    </lineage>
</organism>
<keyword evidence="5" id="KW-1185">Reference proteome</keyword>
<dbReference type="InterPro" id="IPR036986">
    <property type="entry name" value="S4_RNA-bd_sf"/>
</dbReference>
<evidence type="ECO:0000259" key="3">
    <source>
        <dbReference type="Pfam" id="PF25818"/>
    </source>
</evidence>
<dbReference type="Pfam" id="PF25818">
    <property type="entry name" value="MTRES1_C"/>
    <property type="match status" value="1"/>
</dbReference>
<reference evidence="4 5" key="1">
    <citation type="submission" date="2023-11" db="EMBL/GenBank/DDBJ databases">
        <title>Halocaridina rubra genome assembly.</title>
        <authorList>
            <person name="Smith C."/>
        </authorList>
    </citation>
    <scope>NUCLEOTIDE SEQUENCE [LARGE SCALE GENOMIC DNA]</scope>
    <source>
        <strain evidence="4">EP-1</strain>
        <tissue evidence="4">Whole</tissue>
    </source>
</reference>
<proteinExistence type="predicted"/>